<organism evidence="1 2">
    <name type="scientific">Trema orientale</name>
    <name type="common">Charcoal tree</name>
    <name type="synonym">Celtis orientalis</name>
    <dbReference type="NCBI Taxonomy" id="63057"/>
    <lineage>
        <taxon>Eukaryota</taxon>
        <taxon>Viridiplantae</taxon>
        <taxon>Streptophyta</taxon>
        <taxon>Embryophyta</taxon>
        <taxon>Tracheophyta</taxon>
        <taxon>Spermatophyta</taxon>
        <taxon>Magnoliopsida</taxon>
        <taxon>eudicotyledons</taxon>
        <taxon>Gunneridae</taxon>
        <taxon>Pentapetalae</taxon>
        <taxon>rosids</taxon>
        <taxon>fabids</taxon>
        <taxon>Rosales</taxon>
        <taxon>Cannabaceae</taxon>
        <taxon>Trema</taxon>
    </lineage>
</organism>
<proteinExistence type="predicted"/>
<protein>
    <submittedName>
        <fullName evidence="1">Uncharacterized protein</fullName>
    </submittedName>
</protein>
<accession>A0A2P5CF41</accession>
<name>A0A2P5CF41_TREOI</name>
<comment type="caution">
    <text evidence="1">The sequence shown here is derived from an EMBL/GenBank/DDBJ whole genome shotgun (WGS) entry which is preliminary data.</text>
</comment>
<evidence type="ECO:0000313" key="2">
    <source>
        <dbReference type="Proteomes" id="UP000237000"/>
    </source>
</evidence>
<feature type="non-terminal residue" evidence="1">
    <location>
        <position position="1"/>
    </location>
</feature>
<sequence length="52" mass="5855">DERERKNPDDEIVCASGSAWGSRSVDYGQKREPTFCQRCSHECPTPLCSLPI</sequence>
<keyword evidence="2" id="KW-1185">Reference proteome</keyword>
<gene>
    <name evidence="1" type="ORF">TorRG33x02_287450</name>
</gene>
<dbReference type="EMBL" id="JXTC01000372">
    <property type="protein sequence ID" value="PON59673.1"/>
    <property type="molecule type" value="Genomic_DNA"/>
</dbReference>
<dbReference type="InParanoid" id="A0A2P5CF41"/>
<reference evidence="2" key="1">
    <citation type="submission" date="2016-06" db="EMBL/GenBank/DDBJ databases">
        <title>Parallel loss of symbiosis genes in relatives of nitrogen-fixing non-legume Parasponia.</title>
        <authorList>
            <person name="Van Velzen R."/>
            <person name="Holmer R."/>
            <person name="Bu F."/>
            <person name="Rutten L."/>
            <person name="Van Zeijl A."/>
            <person name="Liu W."/>
            <person name="Santuari L."/>
            <person name="Cao Q."/>
            <person name="Sharma T."/>
            <person name="Shen D."/>
            <person name="Roswanjaya Y."/>
            <person name="Wardhani T."/>
            <person name="Kalhor M.S."/>
            <person name="Jansen J."/>
            <person name="Van den Hoogen J."/>
            <person name="Gungor B."/>
            <person name="Hartog M."/>
            <person name="Hontelez J."/>
            <person name="Verver J."/>
            <person name="Yang W.-C."/>
            <person name="Schijlen E."/>
            <person name="Repin R."/>
            <person name="Schilthuizen M."/>
            <person name="Schranz E."/>
            <person name="Heidstra R."/>
            <person name="Miyata K."/>
            <person name="Fedorova E."/>
            <person name="Kohlen W."/>
            <person name="Bisseling T."/>
            <person name="Smit S."/>
            <person name="Geurts R."/>
        </authorList>
    </citation>
    <scope>NUCLEOTIDE SEQUENCE [LARGE SCALE GENOMIC DNA]</scope>
    <source>
        <strain evidence="2">cv. RG33-2</strain>
    </source>
</reference>
<evidence type="ECO:0000313" key="1">
    <source>
        <dbReference type="EMBL" id="PON59673.1"/>
    </source>
</evidence>
<dbReference type="Proteomes" id="UP000237000">
    <property type="component" value="Unassembled WGS sequence"/>
</dbReference>
<dbReference type="AlphaFoldDB" id="A0A2P5CF41"/>